<dbReference type="RefSeq" id="WP_008871206.1">
    <property type="nucleotide sequence ID" value="NZ_ACJN02000003.1"/>
</dbReference>
<dbReference type="OrthoDB" id="5427740at2"/>
<sequence>MQKEIQDITSRDTSTHSCPDQENVSPLFFDKSDYDLLRMVNDVYTRKTYPEQKRLLTPHLHPHGIKEMAAPRAQRIAYSVIQLLESLESGERQDRISALGSLRDEVLYTSHGHMRINTARVLVEIMKNLVRSHGDCRRQLELARDFAMVSLGKPRKVRSELKRYHLLEMPEEWNQVAFDEHVHDVNTTGRKSPTHLIMDAWIKGIRRLTVIYYNHVPREAAEELLQAASIMDIKVMVGIEFTVKLRDKPVRMVWVPRGFSDSGGFIDFLRSPRIRQFMDQGREISSLTRSYVLRLLHSFNRNHLPAINQEMGLNLAPLDENSFLKSVGQGQVSVHHLGKYIHELISAELAAKNCYSRPGQSPDPSGEADDMVQEPDIYDIIENYLRTSQNPDVPDIFETEDPPELLTLTPEELAEKLKSLHANSNITLNLCDLKVEDVIEILFDCKGMITHLEILNLKNQVLGREHDKERIINLQNAINAGNVIKLKKYLGQLVREAEERQSLDSSRRDKLVEILCDISTLQSFYQNRPLYGCIGSDSTGRSGRVYGMGLILSESLPRSARRQLAGGSRNDHQRLDVGIKSLTQDTYIPKTRYNFLSAGVSRVLKKIPALNRLEYQRVREWIVQDYYSLSPEKSNIFTLGGIHSPGEDGPGGRHNETKRTRGLASLKYLNTRIKIASKIGIGFIPAFLTFLLTHEWWILMYFGAVIWFGITGVRNVIQSVLGCGGINRPSLAKWSTFVSWDRFADSLMYTGFSVPLLDFILKTLILDQGFGATVATHPVIVYATISLVNGMYLSTHNYFRGLPRAAVIGNFFRSLLAIPLALVFNWLAGGILAFMGVAAVDRILQQWATIISKLASDTVAGIIEGFADRALYIRRRIMDYRRKLQHLFDTYAQLEMLFPMDDVLDLLESTRELMLTIEYEKRDMVNIIIVNALDLMYFWMYQPRAKGVLKLLLRQMTREERKVFLLSQHVLFRQKRISRLLVDGLVGKNFARALSFYLDHWREYLEEIEYQANKYPPVQEDMHKYSMLESLYHPAAGNINRPPDYH</sequence>
<evidence type="ECO:0000313" key="4">
    <source>
        <dbReference type="Proteomes" id="UP000005496"/>
    </source>
</evidence>
<keyword evidence="2" id="KW-1133">Transmembrane helix</keyword>
<reference evidence="3" key="1">
    <citation type="submission" date="2010-05" db="EMBL/GenBank/DDBJ databases">
        <title>The draft genome of Desulfonatronospira thiodismutans ASO3-1.</title>
        <authorList>
            <consortium name="US DOE Joint Genome Institute (JGI-PGF)"/>
            <person name="Lucas S."/>
            <person name="Copeland A."/>
            <person name="Lapidus A."/>
            <person name="Cheng J.-F."/>
            <person name="Bruce D."/>
            <person name="Goodwin L."/>
            <person name="Pitluck S."/>
            <person name="Chertkov O."/>
            <person name="Brettin T."/>
            <person name="Detter J.C."/>
            <person name="Han C."/>
            <person name="Land M.L."/>
            <person name="Hauser L."/>
            <person name="Kyrpides N."/>
            <person name="Mikhailova N."/>
            <person name="Muyzer G."/>
            <person name="Woyke T."/>
        </authorList>
    </citation>
    <scope>NUCLEOTIDE SEQUENCE [LARGE SCALE GENOMIC DNA]</scope>
    <source>
        <strain evidence="3">ASO3-1</strain>
    </source>
</reference>
<feature type="transmembrane region" description="Helical" evidence="2">
    <location>
        <begin position="815"/>
        <end position="840"/>
    </location>
</feature>
<comment type="caution">
    <text evidence="3">The sequence shown here is derived from an EMBL/GenBank/DDBJ whole genome shotgun (WGS) entry which is preliminary data.</text>
</comment>
<dbReference type="Proteomes" id="UP000005496">
    <property type="component" value="Unassembled WGS sequence"/>
</dbReference>
<gene>
    <name evidence="3" type="ORF">Dthio_PD1196</name>
</gene>
<organism evidence="3 4">
    <name type="scientific">Desulfonatronospira thiodismutans ASO3-1</name>
    <dbReference type="NCBI Taxonomy" id="555779"/>
    <lineage>
        <taxon>Bacteria</taxon>
        <taxon>Pseudomonadati</taxon>
        <taxon>Thermodesulfobacteriota</taxon>
        <taxon>Desulfovibrionia</taxon>
        <taxon>Desulfovibrionales</taxon>
        <taxon>Desulfonatronovibrionaceae</taxon>
        <taxon>Desulfonatronospira</taxon>
    </lineage>
</organism>
<keyword evidence="2" id="KW-0812">Transmembrane</keyword>
<feature type="transmembrane region" description="Helical" evidence="2">
    <location>
        <begin position="924"/>
        <end position="941"/>
    </location>
</feature>
<evidence type="ECO:0000313" key="3">
    <source>
        <dbReference type="EMBL" id="EFI33857.1"/>
    </source>
</evidence>
<evidence type="ECO:0000256" key="2">
    <source>
        <dbReference type="SAM" id="Phobius"/>
    </source>
</evidence>
<dbReference type="eggNOG" id="COG0613">
    <property type="taxonomic scope" value="Bacteria"/>
</dbReference>
<feature type="compositionally biased region" description="Basic and acidic residues" evidence="1">
    <location>
        <begin position="1"/>
        <end position="14"/>
    </location>
</feature>
<keyword evidence="2" id="KW-0472">Membrane</keyword>
<feature type="transmembrane region" description="Helical" evidence="2">
    <location>
        <begin position="698"/>
        <end position="726"/>
    </location>
</feature>
<keyword evidence="4" id="KW-1185">Reference proteome</keyword>
<dbReference type="AlphaFoldDB" id="D6ST41"/>
<accession>D6ST41</accession>
<name>D6ST41_9BACT</name>
<proteinExistence type="predicted"/>
<feature type="transmembrane region" description="Helical" evidence="2">
    <location>
        <begin position="772"/>
        <end position="794"/>
    </location>
</feature>
<protein>
    <submittedName>
        <fullName evidence="3">Uncharacterized protein</fullName>
    </submittedName>
</protein>
<feature type="region of interest" description="Disordered" evidence="1">
    <location>
        <begin position="1"/>
        <end position="22"/>
    </location>
</feature>
<evidence type="ECO:0000256" key="1">
    <source>
        <dbReference type="SAM" id="MobiDB-lite"/>
    </source>
</evidence>
<dbReference type="EMBL" id="ACJN02000003">
    <property type="protein sequence ID" value="EFI33857.1"/>
    <property type="molecule type" value="Genomic_DNA"/>
</dbReference>